<evidence type="ECO:0000313" key="2">
    <source>
        <dbReference type="Proteomes" id="UP000092993"/>
    </source>
</evidence>
<proteinExistence type="predicted"/>
<sequence length="186" mass="20057">MKLAMKYAEDSACLGVGRGEIHQHSTSPRTPLPIWCAPLSPSHASSSSSPCPPVLARSTATFCVVPASSEELQKKAQDVLASVQKGLGQAFEAGKKVLGPFGEKAGNALGAYRQPLQYNFSVAREILKQVYTAERLQPPTSLSTITSVYSTLWSRAISPAYWRQLVRSGEWAKVGVYAVEVMVSSK</sequence>
<comment type="caution">
    <text evidence="1">The sequence shown here is derived from an EMBL/GenBank/DDBJ whole genome shotgun (WGS) entry which is preliminary data.</text>
</comment>
<reference evidence="1 2" key="1">
    <citation type="submission" date="2016-03" db="EMBL/GenBank/DDBJ databases">
        <title>Whole genome sequencing of Grifola frondosa 9006-11.</title>
        <authorList>
            <person name="Min B."/>
            <person name="Park H."/>
            <person name="Kim J.-G."/>
            <person name="Cho H."/>
            <person name="Oh Y.-L."/>
            <person name="Kong W.-S."/>
            <person name="Choi I.-G."/>
        </authorList>
    </citation>
    <scope>NUCLEOTIDE SEQUENCE [LARGE SCALE GENOMIC DNA]</scope>
    <source>
        <strain evidence="1 2">9006-11</strain>
    </source>
</reference>
<name>A0A1C7M6E3_GRIFR</name>
<dbReference type="EMBL" id="LUGG01000009">
    <property type="protein sequence ID" value="OBZ72338.1"/>
    <property type="molecule type" value="Genomic_DNA"/>
</dbReference>
<dbReference type="Proteomes" id="UP000092993">
    <property type="component" value="Unassembled WGS sequence"/>
</dbReference>
<dbReference type="OrthoDB" id="437at2759"/>
<keyword evidence="2" id="KW-1185">Reference proteome</keyword>
<gene>
    <name evidence="1" type="ORF">A0H81_07348</name>
</gene>
<protein>
    <submittedName>
        <fullName evidence="1">Uncharacterized protein</fullName>
    </submittedName>
</protein>
<dbReference type="STRING" id="5627.A0A1C7M6E3"/>
<organism evidence="1 2">
    <name type="scientific">Grifola frondosa</name>
    <name type="common">Maitake</name>
    <name type="synonym">Polyporus frondosus</name>
    <dbReference type="NCBI Taxonomy" id="5627"/>
    <lineage>
        <taxon>Eukaryota</taxon>
        <taxon>Fungi</taxon>
        <taxon>Dikarya</taxon>
        <taxon>Basidiomycota</taxon>
        <taxon>Agaricomycotina</taxon>
        <taxon>Agaricomycetes</taxon>
        <taxon>Polyporales</taxon>
        <taxon>Grifolaceae</taxon>
        <taxon>Grifola</taxon>
    </lineage>
</organism>
<dbReference type="AlphaFoldDB" id="A0A1C7M6E3"/>
<accession>A0A1C7M6E3</accession>
<evidence type="ECO:0000313" key="1">
    <source>
        <dbReference type="EMBL" id="OBZ72338.1"/>
    </source>
</evidence>